<name>A0A3L7E0L7_9GAMM</name>
<dbReference type="PANTHER" id="PTHR30121:SF6">
    <property type="entry name" value="SLR6007 PROTEIN"/>
    <property type="match status" value="1"/>
</dbReference>
<keyword evidence="3" id="KW-1185">Reference proteome</keyword>
<evidence type="ECO:0000313" key="3">
    <source>
        <dbReference type="Proteomes" id="UP000265509"/>
    </source>
</evidence>
<dbReference type="InterPro" id="IPR003593">
    <property type="entry name" value="AAA+_ATPase"/>
</dbReference>
<sequence>MGILLGGNEAGQVFLDPKYANRHGLVAGATGTGKTVTLQCLAEGFSDLGVPVFMADVKGDLSGMSQPGNAHPKIDERVQAVGIDNYRPEAYPVAFWDLFGKKGVPVRSTVSEMGPQLLSRLLDLNETQESVVTLVFEFADAEGVLLLDLADLRTTLEYLAENSASLGTGYRVARSSVNAILRRLLMLEREGGKKFFGEPALELEDFMQTTRDGRGLINILAADKLVLSPRVYSTFLLWLLSELFESLPELGDPDKPVLVFFFDEAHLLFKDAPKHLLEKIEQVVRLIRSKGVGVYFISQSPGDIPDSVLAQLGNRIQHALRAYTPKEQKAVRVAAQSFRANPAVDTVTAITELGVGEALVSTLQDKGIPSPVERILVRPPQSRIGKATAAERQALLDREPNMRRYGEGVDRRSAHEVLSERTQARLKQQEEAELAKRAAKEQGSKPRTSSRQGVGEAFMKSVARSLGSAAGRQLFRGILGSLLK</sequence>
<dbReference type="EMBL" id="QRAN01000003">
    <property type="protein sequence ID" value="RLQ23044.1"/>
    <property type="molecule type" value="Genomic_DNA"/>
</dbReference>
<dbReference type="Gene3D" id="3.40.50.300">
    <property type="entry name" value="P-loop containing nucleotide triphosphate hydrolases"/>
    <property type="match status" value="2"/>
</dbReference>
<comment type="caution">
    <text evidence="2">The sequence shown here is derived from an EMBL/GenBank/DDBJ whole genome shotgun (WGS) entry which is preliminary data.</text>
</comment>
<protein>
    <submittedName>
        <fullName evidence="2">DUF853 family protein</fullName>
    </submittedName>
</protein>
<dbReference type="InterPro" id="IPR027417">
    <property type="entry name" value="P-loop_NTPase"/>
</dbReference>
<reference evidence="2 3" key="1">
    <citation type="submission" date="2018-07" db="EMBL/GenBank/DDBJ databases">
        <title>Halioglobus sp. genome submission.</title>
        <authorList>
            <person name="Ye M.-Q."/>
            <person name="Du Z.-J."/>
        </authorList>
    </citation>
    <scope>NUCLEOTIDE SEQUENCE [LARGE SCALE GENOMIC DNA]</scope>
    <source>
        <strain evidence="2 3">U0301</strain>
    </source>
</reference>
<dbReference type="InterPro" id="IPR051162">
    <property type="entry name" value="T4SS_component"/>
</dbReference>
<accession>A0A3L7E0L7</accession>
<dbReference type="InterPro" id="IPR033186">
    <property type="entry name" value="HerA_C"/>
</dbReference>
<dbReference type="SMART" id="SM00382">
    <property type="entry name" value="AAA"/>
    <property type="match status" value="1"/>
</dbReference>
<organism evidence="2 3">
    <name type="scientific">Seongchinamella sediminis</name>
    <dbReference type="NCBI Taxonomy" id="2283635"/>
    <lineage>
        <taxon>Bacteria</taxon>
        <taxon>Pseudomonadati</taxon>
        <taxon>Pseudomonadota</taxon>
        <taxon>Gammaproteobacteria</taxon>
        <taxon>Cellvibrionales</taxon>
        <taxon>Halieaceae</taxon>
        <taxon>Seongchinamella</taxon>
    </lineage>
</organism>
<dbReference type="AlphaFoldDB" id="A0A3L7E0L7"/>
<dbReference type="Proteomes" id="UP000265509">
    <property type="component" value="Unassembled WGS sequence"/>
</dbReference>
<evidence type="ECO:0000259" key="1">
    <source>
        <dbReference type="SMART" id="SM00382"/>
    </source>
</evidence>
<proteinExistence type="predicted"/>
<feature type="domain" description="AAA+ ATPase" evidence="1">
    <location>
        <begin position="20"/>
        <end position="326"/>
    </location>
</feature>
<dbReference type="SUPFAM" id="SSF52540">
    <property type="entry name" value="P-loop containing nucleoside triphosphate hydrolases"/>
    <property type="match status" value="1"/>
</dbReference>
<dbReference type="RefSeq" id="WP_117952812.1">
    <property type="nucleotide sequence ID" value="NZ_QRAN01000003.1"/>
</dbReference>
<dbReference type="OrthoDB" id="9758751at2"/>
<evidence type="ECO:0000313" key="2">
    <source>
        <dbReference type="EMBL" id="RLQ23044.1"/>
    </source>
</evidence>
<dbReference type="PANTHER" id="PTHR30121">
    <property type="entry name" value="UNCHARACTERIZED PROTEIN YJGR-RELATED"/>
    <property type="match status" value="1"/>
</dbReference>
<dbReference type="Pfam" id="PF05872">
    <property type="entry name" value="HerA_C"/>
    <property type="match status" value="1"/>
</dbReference>
<gene>
    <name evidence="2" type="ORF">DWB85_03440</name>
</gene>